<name>A0ACB9P1X7_9MYRT</name>
<organism evidence="1 2">
    <name type="scientific">Melastoma candidum</name>
    <dbReference type="NCBI Taxonomy" id="119954"/>
    <lineage>
        <taxon>Eukaryota</taxon>
        <taxon>Viridiplantae</taxon>
        <taxon>Streptophyta</taxon>
        <taxon>Embryophyta</taxon>
        <taxon>Tracheophyta</taxon>
        <taxon>Spermatophyta</taxon>
        <taxon>Magnoliopsida</taxon>
        <taxon>eudicotyledons</taxon>
        <taxon>Gunneridae</taxon>
        <taxon>Pentapetalae</taxon>
        <taxon>rosids</taxon>
        <taxon>malvids</taxon>
        <taxon>Myrtales</taxon>
        <taxon>Melastomataceae</taxon>
        <taxon>Melastomatoideae</taxon>
        <taxon>Melastomateae</taxon>
        <taxon>Melastoma</taxon>
    </lineage>
</organism>
<evidence type="ECO:0000313" key="2">
    <source>
        <dbReference type="Proteomes" id="UP001057402"/>
    </source>
</evidence>
<protein>
    <submittedName>
        <fullName evidence="1">Uncharacterized protein</fullName>
    </submittedName>
</protein>
<proteinExistence type="predicted"/>
<comment type="caution">
    <text evidence="1">The sequence shown here is derived from an EMBL/GenBank/DDBJ whole genome shotgun (WGS) entry which is preliminary data.</text>
</comment>
<dbReference type="Proteomes" id="UP001057402">
    <property type="component" value="Chromosome 7"/>
</dbReference>
<gene>
    <name evidence="1" type="ORF">MLD38_027556</name>
</gene>
<sequence>MTDQRPPTNDSHSQPHRVPPAASQQEQFSGHHIRYPNPPDAANPDPVTLRDQWRFATRQYSRWYGHAWGTAIVAGVAFFALGWFIKGGNPLPTTHDDSRPHGSSSESESKGG</sequence>
<dbReference type="EMBL" id="CM042886">
    <property type="protein sequence ID" value="KAI4343003.1"/>
    <property type="molecule type" value="Genomic_DNA"/>
</dbReference>
<reference evidence="2" key="1">
    <citation type="journal article" date="2023" name="Front. Plant Sci.">
        <title>Chromosomal-level genome assembly of Melastoma candidum provides insights into trichome evolution.</title>
        <authorList>
            <person name="Zhong Y."/>
            <person name="Wu W."/>
            <person name="Sun C."/>
            <person name="Zou P."/>
            <person name="Liu Y."/>
            <person name="Dai S."/>
            <person name="Zhou R."/>
        </authorList>
    </citation>
    <scope>NUCLEOTIDE SEQUENCE [LARGE SCALE GENOMIC DNA]</scope>
</reference>
<keyword evidence="2" id="KW-1185">Reference proteome</keyword>
<evidence type="ECO:0000313" key="1">
    <source>
        <dbReference type="EMBL" id="KAI4343003.1"/>
    </source>
</evidence>
<accession>A0ACB9P1X7</accession>